<name>A0A0F8WSK1_9ZZZZ</name>
<dbReference type="InterPro" id="IPR013328">
    <property type="entry name" value="6PGD_dom2"/>
</dbReference>
<dbReference type="SMART" id="SM00448">
    <property type="entry name" value="REC"/>
    <property type="match status" value="1"/>
</dbReference>
<dbReference type="SUPFAM" id="SSF52172">
    <property type="entry name" value="CheY-like"/>
    <property type="match status" value="1"/>
</dbReference>
<keyword evidence="1" id="KW-0597">Phosphoprotein</keyword>
<dbReference type="SUPFAM" id="SSF48179">
    <property type="entry name" value="6-phosphogluconate dehydrogenase C-terminal domain-like"/>
    <property type="match status" value="1"/>
</dbReference>
<dbReference type="PANTHER" id="PTHR44591:SF3">
    <property type="entry name" value="RESPONSE REGULATORY DOMAIN-CONTAINING PROTEIN"/>
    <property type="match status" value="1"/>
</dbReference>
<reference evidence="3" key="1">
    <citation type="journal article" date="2015" name="Nature">
        <title>Complex archaea that bridge the gap between prokaryotes and eukaryotes.</title>
        <authorList>
            <person name="Spang A."/>
            <person name="Saw J.H."/>
            <person name="Jorgensen S.L."/>
            <person name="Zaremba-Niedzwiedzka K."/>
            <person name="Martijn J."/>
            <person name="Lind A.E."/>
            <person name="van Eijk R."/>
            <person name="Schleper C."/>
            <person name="Guy L."/>
            <person name="Ettema T.J."/>
        </authorList>
    </citation>
    <scope>NUCLEOTIDE SEQUENCE</scope>
</reference>
<dbReference type="Gene3D" id="1.10.1040.10">
    <property type="entry name" value="N-(1-d-carboxylethyl)-l-norvaline Dehydrogenase, domain 2"/>
    <property type="match status" value="1"/>
</dbReference>
<evidence type="ECO:0000256" key="1">
    <source>
        <dbReference type="ARBA" id="ARBA00022553"/>
    </source>
</evidence>
<evidence type="ECO:0000259" key="2">
    <source>
        <dbReference type="PROSITE" id="PS50110"/>
    </source>
</evidence>
<comment type="caution">
    <text evidence="3">The sequence shown here is derived from an EMBL/GenBank/DDBJ whole genome shotgun (WGS) entry which is preliminary data.</text>
</comment>
<dbReference type="EMBL" id="LAZR01063257">
    <property type="protein sequence ID" value="KKK59852.1"/>
    <property type="molecule type" value="Genomic_DNA"/>
</dbReference>
<accession>A0A0F8WSK1</accession>
<dbReference type="AlphaFoldDB" id="A0A0F8WSK1"/>
<gene>
    <name evidence="3" type="ORF">LCGC14_3030210</name>
</gene>
<dbReference type="PROSITE" id="PS50110">
    <property type="entry name" value="RESPONSE_REGULATORY"/>
    <property type="match status" value="1"/>
</dbReference>
<dbReference type="Pfam" id="PF08546">
    <property type="entry name" value="ApbA_C"/>
    <property type="match status" value="1"/>
</dbReference>
<dbReference type="Gene3D" id="3.40.50.2300">
    <property type="match status" value="1"/>
</dbReference>
<sequence>MRLEPPADKRLHSHASMVQDLMWRRGKTEVEHLNGRVVRLGREHGMPVPTELDAPPTRVLIVDDEESITKIIAKALRADHPEIEIIEAHDGFRAGQVVSTLKPDVVVLDLRMPGVDGFEVCRLIKADDSTKHAEVIAMTAYPSEENIQNILDGGARVCLTKPLDIDQLLREIETSL</sequence>
<dbReference type="PANTHER" id="PTHR44591">
    <property type="entry name" value="STRESS RESPONSE REGULATOR PROTEIN 1"/>
    <property type="match status" value="1"/>
</dbReference>
<dbReference type="InterPro" id="IPR050595">
    <property type="entry name" value="Bact_response_regulator"/>
</dbReference>
<dbReference type="InterPro" id="IPR011006">
    <property type="entry name" value="CheY-like_superfamily"/>
</dbReference>
<organism evidence="3">
    <name type="scientific">marine sediment metagenome</name>
    <dbReference type="NCBI Taxonomy" id="412755"/>
    <lineage>
        <taxon>unclassified sequences</taxon>
        <taxon>metagenomes</taxon>
        <taxon>ecological metagenomes</taxon>
    </lineage>
</organism>
<evidence type="ECO:0000313" key="3">
    <source>
        <dbReference type="EMBL" id="KKK59852.1"/>
    </source>
</evidence>
<feature type="domain" description="Response regulatory" evidence="2">
    <location>
        <begin position="58"/>
        <end position="176"/>
    </location>
</feature>
<dbReference type="InterPro" id="IPR013752">
    <property type="entry name" value="KPA_reductase"/>
</dbReference>
<feature type="non-terminal residue" evidence="3">
    <location>
        <position position="1"/>
    </location>
</feature>
<dbReference type="Pfam" id="PF00072">
    <property type="entry name" value="Response_reg"/>
    <property type="match status" value="1"/>
</dbReference>
<proteinExistence type="predicted"/>
<dbReference type="InterPro" id="IPR008927">
    <property type="entry name" value="6-PGluconate_DH-like_C_sf"/>
</dbReference>
<protein>
    <recommendedName>
        <fullName evidence="2">Response regulatory domain-containing protein</fullName>
    </recommendedName>
</protein>
<dbReference type="InterPro" id="IPR001789">
    <property type="entry name" value="Sig_transdc_resp-reg_receiver"/>
</dbReference>
<dbReference type="GO" id="GO:0000160">
    <property type="term" value="P:phosphorelay signal transduction system"/>
    <property type="evidence" value="ECO:0007669"/>
    <property type="project" value="InterPro"/>
</dbReference>